<keyword evidence="2" id="KW-1185">Reference proteome</keyword>
<evidence type="ECO:0008006" key="3">
    <source>
        <dbReference type="Google" id="ProtNLM"/>
    </source>
</evidence>
<protein>
    <recommendedName>
        <fullName evidence="3">Cupin domain-containing protein</fullName>
    </recommendedName>
</protein>
<dbReference type="InterPro" id="IPR011051">
    <property type="entry name" value="RmlC_Cupin_sf"/>
</dbReference>
<dbReference type="RefSeq" id="WP_240830560.1">
    <property type="nucleotide sequence ID" value="NZ_JAKWBL010000002.1"/>
</dbReference>
<gene>
    <name evidence="1" type="ORF">MKP09_13750</name>
</gene>
<evidence type="ECO:0000313" key="2">
    <source>
        <dbReference type="Proteomes" id="UP001202248"/>
    </source>
</evidence>
<dbReference type="InterPro" id="IPR014710">
    <property type="entry name" value="RmlC-like_jellyroll"/>
</dbReference>
<sequence>MKNLLTSLFIATLMIALLGCQGENKGAEANSSDSLQGITSEVLKTLKVSDIVILDGNKPLECRGLRLRLLTAAPGAKIAVHSHENRPAILSVVSGKGMDVTSYHMDKGAKETVTIPYGQSYAEFNNIVHYADNLSKTDTLRLITFDFLDDGSDCDGKKYQQNLPALEQLKKDNDSFYANNSAHVEGAEYSSPIFYVPLADIKYPAGSATFKDRVLRTRKVTLEAGKSLPQQNYLNRPTYVFVLEGLWKLKKVHLKRKL</sequence>
<accession>A0ABS9SL62</accession>
<dbReference type="SUPFAM" id="SSF51182">
    <property type="entry name" value="RmlC-like cupins"/>
    <property type="match status" value="1"/>
</dbReference>
<organism evidence="1 2">
    <name type="scientific">Niabella ginsengisoli</name>
    <dbReference type="NCBI Taxonomy" id="522298"/>
    <lineage>
        <taxon>Bacteria</taxon>
        <taxon>Pseudomonadati</taxon>
        <taxon>Bacteroidota</taxon>
        <taxon>Chitinophagia</taxon>
        <taxon>Chitinophagales</taxon>
        <taxon>Chitinophagaceae</taxon>
        <taxon>Niabella</taxon>
    </lineage>
</organism>
<reference evidence="1 2" key="1">
    <citation type="submission" date="2022-02" db="EMBL/GenBank/DDBJ databases">
        <authorList>
            <person name="Min J."/>
        </authorList>
    </citation>
    <scope>NUCLEOTIDE SEQUENCE [LARGE SCALE GENOMIC DNA]</scope>
    <source>
        <strain evidence="1 2">GR10-1</strain>
    </source>
</reference>
<comment type="caution">
    <text evidence="1">The sequence shown here is derived from an EMBL/GenBank/DDBJ whole genome shotgun (WGS) entry which is preliminary data.</text>
</comment>
<dbReference type="EMBL" id="JAKWBL010000002">
    <property type="protein sequence ID" value="MCH5598894.1"/>
    <property type="molecule type" value="Genomic_DNA"/>
</dbReference>
<dbReference type="Gene3D" id="2.60.120.10">
    <property type="entry name" value="Jelly Rolls"/>
    <property type="match status" value="1"/>
</dbReference>
<dbReference type="Proteomes" id="UP001202248">
    <property type="component" value="Unassembled WGS sequence"/>
</dbReference>
<proteinExistence type="predicted"/>
<name>A0ABS9SL62_9BACT</name>
<dbReference type="PROSITE" id="PS51257">
    <property type="entry name" value="PROKAR_LIPOPROTEIN"/>
    <property type="match status" value="1"/>
</dbReference>
<evidence type="ECO:0000313" key="1">
    <source>
        <dbReference type="EMBL" id="MCH5598894.1"/>
    </source>
</evidence>